<protein>
    <recommendedName>
        <fullName evidence="1">Methyltransferase type 11 domain-containing protein</fullName>
    </recommendedName>
</protein>
<dbReference type="SUPFAM" id="SSF53335">
    <property type="entry name" value="S-adenosyl-L-methionine-dependent methyltransferases"/>
    <property type="match status" value="1"/>
</dbReference>
<feature type="non-terminal residue" evidence="2">
    <location>
        <position position="152"/>
    </location>
</feature>
<dbReference type="InterPro" id="IPR029063">
    <property type="entry name" value="SAM-dependent_MTases_sf"/>
</dbReference>
<proteinExistence type="predicted"/>
<reference evidence="2" key="1">
    <citation type="submission" date="2018-05" db="EMBL/GenBank/DDBJ databases">
        <authorList>
            <person name="Lanie J.A."/>
            <person name="Ng W.-L."/>
            <person name="Kazmierczak K.M."/>
            <person name="Andrzejewski T.M."/>
            <person name="Davidsen T.M."/>
            <person name="Wayne K.J."/>
            <person name="Tettelin H."/>
            <person name="Glass J.I."/>
            <person name="Rusch D."/>
            <person name="Podicherti R."/>
            <person name="Tsui H.-C.T."/>
            <person name="Winkler M.E."/>
        </authorList>
    </citation>
    <scope>NUCLEOTIDE SEQUENCE</scope>
</reference>
<dbReference type="AlphaFoldDB" id="A0A382YWI5"/>
<dbReference type="PANTHER" id="PTHR43861:SF6">
    <property type="entry name" value="METHYLTRANSFERASE TYPE 11"/>
    <property type="match status" value="1"/>
</dbReference>
<evidence type="ECO:0000259" key="1">
    <source>
        <dbReference type="Pfam" id="PF08241"/>
    </source>
</evidence>
<accession>A0A382YWI5</accession>
<name>A0A382YWI5_9ZZZZ</name>
<dbReference type="CDD" id="cd02440">
    <property type="entry name" value="AdoMet_MTases"/>
    <property type="match status" value="1"/>
</dbReference>
<sequence>MEKKSRTAQEYYDQEAQNYKKMYEQGYKYYPANLIRLRLIIKRLKENNSKQILDTGCGTAIPMIKLLKKGFGVRGFDYSKNMISLGKRELEIAKYQSELIYQADLEKKSTIKNKKFDAVLSLGVFPHIKNEKIALRNIRDCLKRDGKSYIEF</sequence>
<dbReference type="Pfam" id="PF08241">
    <property type="entry name" value="Methyltransf_11"/>
    <property type="match status" value="1"/>
</dbReference>
<evidence type="ECO:0000313" key="2">
    <source>
        <dbReference type="EMBL" id="SVD87460.1"/>
    </source>
</evidence>
<feature type="domain" description="Methyltransferase type 11" evidence="1">
    <location>
        <begin position="53"/>
        <end position="149"/>
    </location>
</feature>
<dbReference type="Gene3D" id="3.40.50.150">
    <property type="entry name" value="Vaccinia Virus protein VP39"/>
    <property type="match status" value="1"/>
</dbReference>
<dbReference type="InterPro" id="IPR013216">
    <property type="entry name" value="Methyltransf_11"/>
</dbReference>
<dbReference type="PANTHER" id="PTHR43861">
    <property type="entry name" value="TRANS-ACONITATE 2-METHYLTRANSFERASE-RELATED"/>
    <property type="match status" value="1"/>
</dbReference>
<dbReference type="EMBL" id="UINC01178999">
    <property type="protein sequence ID" value="SVD87460.1"/>
    <property type="molecule type" value="Genomic_DNA"/>
</dbReference>
<organism evidence="2">
    <name type="scientific">marine metagenome</name>
    <dbReference type="NCBI Taxonomy" id="408172"/>
    <lineage>
        <taxon>unclassified sequences</taxon>
        <taxon>metagenomes</taxon>
        <taxon>ecological metagenomes</taxon>
    </lineage>
</organism>
<gene>
    <name evidence="2" type="ORF">METZ01_LOCUS440314</name>
</gene>
<dbReference type="GO" id="GO:0008757">
    <property type="term" value="F:S-adenosylmethionine-dependent methyltransferase activity"/>
    <property type="evidence" value="ECO:0007669"/>
    <property type="project" value="InterPro"/>
</dbReference>